<dbReference type="InterPro" id="IPR050344">
    <property type="entry name" value="Peptidase_M1_aminopeptidases"/>
</dbReference>
<accession>A0AAW1N805</accession>
<evidence type="ECO:0000256" key="17">
    <source>
        <dbReference type="RuleBase" id="RU364040"/>
    </source>
</evidence>
<comment type="cofactor">
    <cofactor evidence="17">
        <name>Zn(2+)</name>
        <dbReference type="ChEBI" id="CHEBI:29105"/>
    </cofactor>
    <text evidence="17">Binds 1 zinc ion per subunit.</text>
</comment>
<dbReference type="PRINTS" id="PR00756">
    <property type="entry name" value="ALADIPTASE"/>
</dbReference>
<comment type="caution">
    <text evidence="21">The sequence shown here is derived from an EMBL/GenBank/DDBJ whole genome shotgun (WGS) entry which is preliminary data.</text>
</comment>
<keyword evidence="9 17" id="KW-0862">Zinc</keyword>
<dbReference type="PANTHER" id="PTHR11533:SF18">
    <property type="entry name" value="FI02158P"/>
    <property type="match status" value="1"/>
</dbReference>
<evidence type="ECO:0000256" key="6">
    <source>
        <dbReference type="ARBA" id="ARBA00022692"/>
    </source>
</evidence>
<dbReference type="InterPro" id="IPR045357">
    <property type="entry name" value="Aminopeptidase_N-like_N"/>
</dbReference>
<sequence length="922" mass="107320">MASKFGRTFITIVISYLISQVTCHSRRSIDLIAAHSLISDTRLPKEISPNSYKVKVQPFLEQGYFKGEVRINVTWQESTDLITLHAHNDLIIPEKDVAVIQFMADDESEKLSSSPMLPSPIKLIKFERVPKKPLIVLHMEKPLNRGSQCELQLAFFGKMYNDTSEALFRHQYVDTANGEKKWYAATHFRPNLARRVFPCFDEPALKATFLLSVARQKHMTALSNMPLLNSEEIENQPDWVWDHFEQTPIMSTFTVGFVVSEFIFIERNKTEDDKEMGLDIKVWARPDYLDMLKNVSDKIIKSLEILQDFWGVPYPLPKLDCFALPNYQATKPADNWGLILFKETELTSRKTWHISQELVYQWLGSLATPFWWSDAHINNALNRYVTAYTTLELNYGYETFNNWPMTMLYSIYYEFSKRYPHGKTTAIKQDSVSAKTELVFRMLNYTLGESTFKHGLQKFMTDRQYKTFFGDDIWAALNDQANFDSVLPKDATVNAIAASWITKDRLPVVNVIRNYEDNSVNITQKVYLRERPHDLPDQDKLLWWIPIVLVKQNKLDFKNTTPVIWMQKEKNVTLTDMPGSDYFIIVNPEEIGPFPVNYDQQNWNMLSNFLTHNEDRLKIPVNTRAKLLHDAWNLAYAGDLCFDTALDMTLFLKHEREYIAWDPIFTMIDHIGRHIDSPEIHKKFQAYIRHILEPLYIELGSESKEGENDGKSHLRSSSKTFLCQAGYKPCIEEAQAAFKKWMDSENPDEGNPVANQYICPVFQWGTKDEWEFGLQRIINFPPTRKQNERTYLLKRRQANGNFSDNDVSLIFSMLAGGARGYTTLFNFLEKNWFTIKTKFENKPHLWNSIVSSATTFKTQRGLEMVSELYEEHQGEFGAAEFLVERALRNIKEETKWSDENLPVIESWLDLYLKDNDIAIESS</sequence>
<evidence type="ECO:0000259" key="20">
    <source>
        <dbReference type="Pfam" id="PF17900"/>
    </source>
</evidence>
<dbReference type="GO" id="GO:0006508">
    <property type="term" value="P:proteolysis"/>
    <property type="evidence" value="ECO:0007669"/>
    <property type="project" value="UniProtKB-KW"/>
</dbReference>
<evidence type="ECO:0000256" key="14">
    <source>
        <dbReference type="ARBA" id="ARBA00023180"/>
    </source>
</evidence>
<dbReference type="Gene3D" id="2.60.40.1730">
    <property type="entry name" value="tricorn interacting facor f3 domain"/>
    <property type="match status" value="1"/>
</dbReference>
<evidence type="ECO:0000259" key="18">
    <source>
        <dbReference type="Pfam" id="PF01433"/>
    </source>
</evidence>
<reference evidence="21 22" key="1">
    <citation type="journal article" date="2024" name="BMC Genomics">
        <title>De novo assembly and annotation of Popillia japonica's genome with initial clues to its potential as an invasive pest.</title>
        <authorList>
            <person name="Cucini C."/>
            <person name="Boschi S."/>
            <person name="Funari R."/>
            <person name="Cardaioli E."/>
            <person name="Iannotti N."/>
            <person name="Marturano G."/>
            <person name="Paoli F."/>
            <person name="Bruttini M."/>
            <person name="Carapelli A."/>
            <person name="Frati F."/>
            <person name="Nardi F."/>
        </authorList>
    </citation>
    <scope>NUCLEOTIDE SEQUENCE [LARGE SCALE GENOMIC DNA]</scope>
    <source>
        <strain evidence="21">DMR45628</strain>
    </source>
</reference>
<keyword evidence="22" id="KW-1185">Reference proteome</keyword>
<dbReference type="SUPFAM" id="SSF63737">
    <property type="entry name" value="Leukotriene A4 hydrolase N-terminal domain"/>
    <property type="match status" value="1"/>
</dbReference>
<evidence type="ECO:0000256" key="5">
    <source>
        <dbReference type="ARBA" id="ARBA00022670"/>
    </source>
</evidence>
<evidence type="ECO:0000256" key="13">
    <source>
        <dbReference type="ARBA" id="ARBA00023136"/>
    </source>
</evidence>
<keyword evidence="14" id="KW-0325">Glycoprotein</keyword>
<dbReference type="InterPro" id="IPR001930">
    <property type="entry name" value="Peptidase_M1"/>
</dbReference>
<evidence type="ECO:0000256" key="16">
    <source>
        <dbReference type="PIRSR" id="PIRSR634016-1"/>
    </source>
</evidence>
<evidence type="ECO:0000256" key="1">
    <source>
        <dbReference type="ARBA" id="ARBA00004606"/>
    </source>
</evidence>
<evidence type="ECO:0000256" key="9">
    <source>
        <dbReference type="ARBA" id="ARBA00022833"/>
    </source>
</evidence>
<dbReference type="Pfam" id="PF01433">
    <property type="entry name" value="Peptidase_M1"/>
    <property type="match status" value="1"/>
</dbReference>
<dbReference type="InterPro" id="IPR014782">
    <property type="entry name" value="Peptidase_M1_dom"/>
</dbReference>
<dbReference type="InterPro" id="IPR034016">
    <property type="entry name" value="M1_APN-typ"/>
</dbReference>
<dbReference type="PANTHER" id="PTHR11533">
    <property type="entry name" value="PROTEASE M1 ZINC METALLOPROTEASE"/>
    <property type="match status" value="1"/>
</dbReference>
<dbReference type="GO" id="GO:0005886">
    <property type="term" value="C:plasma membrane"/>
    <property type="evidence" value="ECO:0007669"/>
    <property type="project" value="UniProtKB-SubCell"/>
</dbReference>
<dbReference type="FunFam" id="2.60.40.1910:FF:000013">
    <property type="entry name" value="Aminopeptidase"/>
    <property type="match status" value="1"/>
</dbReference>
<dbReference type="AlphaFoldDB" id="A0AAW1N805"/>
<keyword evidence="6" id="KW-0812">Transmembrane</keyword>
<keyword evidence="8 17" id="KW-0378">Hydrolase</keyword>
<keyword evidence="15" id="KW-0449">Lipoprotein</keyword>
<evidence type="ECO:0000313" key="21">
    <source>
        <dbReference type="EMBL" id="KAK9755041.1"/>
    </source>
</evidence>
<dbReference type="GO" id="GO:0005615">
    <property type="term" value="C:extracellular space"/>
    <property type="evidence" value="ECO:0007669"/>
    <property type="project" value="TreeGrafter"/>
</dbReference>
<protein>
    <recommendedName>
        <fullName evidence="17">Aminopeptidase</fullName>
        <ecNumber evidence="17">3.4.11.-</ecNumber>
    </recommendedName>
</protein>
<evidence type="ECO:0000256" key="7">
    <source>
        <dbReference type="ARBA" id="ARBA00022723"/>
    </source>
</evidence>
<dbReference type="SUPFAM" id="SSF55486">
    <property type="entry name" value="Metalloproteases ('zincins'), catalytic domain"/>
    <property type="match status" value="1"/>
</dbReference>
<evidence type="ECO:0000256" key="11">
    <source>
        <dbReference type="ARBA" id="ARBA00022989"/>
    </source>
</evidence>
<proteinExistence type="inferred from homology"/>
<dbReference type="InterPro" id="IPR042097">
    <property type="entry name" value="Aminopeptidase_N-like_N_sf"/>
</dbReference>
<keyword evidence="17" id="KW-0031">Aminopeptidase</keyword>
<organism evidence="21 22">
    <name type="scientific">Popillia japonica</name>
    <name type="common">Japanese beetle</name>
    <dbReference type="NCBI Taxonomy" id="7064"/>
    <lineage>
        <taxon>Eukaryota</taxon>
        <taxon>Metazoa</taxon>
        <taxon>Ecdysozoa</taxon>
        <taxon>Arthropoda</taxon>
        <taxon>Hexapoda</taxon>
        <taxon>Insecta</taxon>
        <taxon>Pterygota</taxon>
        <taxon>Neoptera</taxon>
        <taxon>Endopterygota</taxon>
        <taxon>Coleoptera</taxon>
        <taxon>Polyphaga</taxon>
        <taxon>Scarabaeiformia</taxon>
        <taxon>Scarabaeidae</taxon>
        <taxon>Rutelinae</taxon>
        <taxon>Popillia</taxon>
    </lineage>
</organism>
<dbReference type="Gene3D" id="1.25.50.20">
    <property type="match status" value="1"/>
</dbReference>
<keyword evidence="11" id="KW-1133">Transmembrane helix</keyword>
<keyword evidence="10" id="KW-0735">Signal-anchor</keyword>
<dbReference type="FunFam" id="1.25.50.20:FF:000005">
    <property type="entry name" value="Aminopeptidase N-like protein"/>
    <property type="match status" value="1"/>
</dbReference>
<keyword evidence="12 17" id="KW-0482">Metalloprotease</keyword>
<evidence type="ECO:0000256" key="8">
    <source>
        <dbReference type="ARBA" id="ARBA00022801"/>
    </source>
</evidence>
<comment type="similarity">
    <text evidence="3 17">Belongs to the peptidase M1 family.</text>
</comment>
<evidence type="ECO:0000313" key="22">
    <source>
        <dbReference type="Proteomes" id="UP001458880"/>
    </source>
</evidence>
<feature type="active site" description="Proton acceptor" evidence="16">
    <location>
        <position position="357"/>
    </location>
</feature>
<dbReference type="Gene3D" id="1.10.390.10">
    <property type="entry name" value="Neutral Protease Domain 2"/>
    <property type="match status" value="1"/>
</dbReference>
<evidence type="ECO:0000256" key="15">
    <source>
        <dbReference type="ARBA" id="ARBA00023288"/>
    </source>
</evidence>
<evidence type="ECO:0000256" key="3">
    <source>
        <dbReference type="ARBA" id="ARBA00010136"/>
    </source>
</evidence>
<evidence type="ECO:0000259" key="19">
    <source>
        <dbReference type="Pfam" id="PF11838"/>
    </source>
</evidence>
<feature type="domain" description="ERAP1-like C-terminal" evidence="19">
    <location>
        <begin position="583"/>
        <end position="891"/>
    </location>
</feature>
<dbReference type="CDD" id="cd09601">
    <property type="entry name" value="M1_APN-Q_like"/>
    <property type="match status" value="1"/>
</dbReference>
<dbReference type="Pfam" id="PF17900">
    <property type="entry name" value="Peptidase_M1_N"/>
    <property type="match status" value="1"/>
</dbReference>
<dbReference type="FunFam" id="2.60.40.1730:FF:000001">
    <property type="entry name" value="Leucyl-cystinyl aminopeptidase"/>
    <property type="match status" value="1"/>
</dbReference>
<feature type="domain" description="Aminopeptidase N-like N-terminal" evidence="20">
    <location>
        <begin position="49"/>
        <end position="253"/>
    </location>
</feature>
<comment type="subcellular location">
    <subcellularLocation>
        <location evidence="2">Cell membrane</location>
        <topology evidence="2">Lipid-anchor</topology>
        <topology evidence="2">GPI-anchor</topology>
    </subcellularLocation>
    <subcellularLocation>
        <location evidence="1">Membrane</location>
        <topology evidence="1">Single-pass type II membrane protein</topology>
    </subcellularLocation>
</comment>
<evidence type="ECO:0000256" key="12">
    <source>
        <dbReference type="ARBA" id="ARBA00023049"/>
    </source>
</evidence>
<dbReference type="InterPro" id="IPR024571">
    <property type="entry name" value="ERAP1-like_C_dom"/>
</dbReference>
<dbReference type="Pfam" id="PF11838">
    <property type="entry name" value="ERAP1_C"/>
    <property type="match status" value="1"/>
</dbReference>
<evidence type="ECO:0000256" key="2">
    <source>
        <dbReference type="ARBA" id="ARBA00004609"/>
    </source>
</evidence>
<keyword evidence="13" id="KW-0472">Membrane</keyword>
<dbReference type="GO" id="GO:0008237">
    <property type="term" value="F:metallopeptidase activity"/>
    <property type="evidence" value="ECO:0007669"/>
    <property type="project" value="UniProtKB-KW"/>
</dbReference>
<evidence type="ECO:0000256" key="10">
    <source>
        <dbReference type="ARBA" id="ARBA00022968"/>
    </source>
</evidence>
<evidence type="ECO:0000256" key="4">
    <source>
        <dbReference type="ARBA" id="ARBA00022622"/>
    </source>
</evidence>
<keyword evidence="4" id="KW-0336">GPI-anchor</keyword>
<dbReference type="Gene3D" id="2.60.40.1910">
    <property type="match status" value="1"/>
</dbReference>
<dbReference type="GO" id="GO:0098552">
    <property type="term" value="C:side of membrane"/>
    <property type="evidence" value="ECO:0007669"/>
    <property type="project" value="UniProtKB-KW"/>
</dbReference>
<keyword evidence="7 17" id="KW-0479">Metal-binding</keyword>
<dbReference type="GO" id="GO:0004177">
    <property type="term" value="F:aminopeptidase activity"/>
    <property type="evidence" value="ECO:0007669"/>
    <property type="project" value="UniProtKB-KW"/>
</dbReference>
<dbReference type="InterPro" id="IPR027268">
    <property type="entry name" value="Peptidase_M4/M1_CTD_sf"/>
</dbReference>
<keyword evidence="5 17" id="KW-0645">Protease</keyword>
<feature type="domain" description="Peptidase M1 membrane alanine aminopeptidase" evidence="18">
    <location>
        <begin position="298"/>
        <end position="500"/>
    </location>
</feature>
<dbReference type="EC" id="3.4.11.-" evidence="17"/>
<dbReference type="Proteomes" id="UP001458880">
    <property type="component" value="Unassembled WGS sequence"/>
</dbReference>
<dbReference type="GO" id="GO:0008270">
    <property type="term" value="F:zinc ion binding"/>
    <property type="evidence" value="ECO:0007669"/>
    <property type="project" value="UniProtKB-UniRule"/>
</dbReference>
<dbReference type="EMBL" id="JASPKY010000004">
    <property type="protein sequence ID" value="KAK9755041.1"/>
    <property type="molecule type" value="Genomic_DNA"/>
</dbReference>
<name>A0AAW1N805_POPJA</name>
<dbReference type="GO" id="GO:0005737">
    <property type="term" value="C:cytoplasm"/>
    <property type="evidence" value="ECO:0007669"/>
    <property type="project" value="TreeGrafter"/>
</dbReference>
<gene>
    <name evidence="21" type="ORF">QE152_g836</name>
</gene>